<accession>A0A3P5WZL6</accession>
<dbReference type="EMBL" id="UXAU01000020">
    <property type="protein sequence ID" value="VDC24490.1"/>
    <property type="molecule type" value="Genomic_DNA"/>
</dbReference>
<evidence type="ECO:0000313" key="2">
    <source>
        <dbReference type="EMBL" id="VDC24490.1"/>
    </source>
</evidence>
<gene>
    <name evidence="2" type="ORF">PSET11_01361</name>
</gene>
<dbReference type="Pfam" id="PF13460">
    <property type="entry name" value="NAD_binding_10"/>
    <property type="match status" value="1"/>
</dbReference>
<sequence>MNIAVAGGTGTVGRYVVAAAKERGHRVVSLSRADGVDLVTGRGLAEALAGVDTVIDAAGIQTLSTRKAVEFFTAAGRNLLAAEQSAGVSHHVALSIVGIDQAASGRGRSWSARQAA</sequence>
<dbReference type="Gene3D" id="3.40.50.720">
    <property type="entry name" value="NAD(P)-binding Rossmann-like Domain"/>
    <property type="match status" value="1"/>
</dbReference>
<proteinExistence type="predicted"/>
<dbReference type="RefSeq" id="WP_345788819.1">
    <property type="nucleotide sequence ID" value="NZ_CBCRYA010000004.1"/>
</dbReference>
<protein>
    <recommendedName>
        <fullName evidence="1">NAD(P)-binding domain-containing protein</fullName>
    </recommendedName>
</protein>
<dbReference type="Proteomes" id="UP000280861">
    <property type="component" value="Unassembled WGS sequence"/>
</dbReference>
<feature type="domain" description="NAD(P)-binding" evidence="1">
    <location>
        <begin position="7"/>
        <end position="111"/>
    </location>
</feature>
<dbReference type="SUPFAM" id="SSF51735">
    <property type="entry name" value="NAD(P)-binding Rossmann-fold domains"/>
    <property type="match status" value="1"/>
</dbReference>
<evidence type="ECO:0000259" key="1">
    <source>
        <dbReference type="Pfam" id="PF13460"/>
    </source>
</evidence>
<dbReference type="AlphaFoldDB" id="A0A3P5WZL6"/>
<dbReference type="InterPro" id="IPR016040">
    <property type="entry name" value="NAD(P)-bd_dom"/>
</dbReference>
<name>A0A3P5WZL6_9MICC</name>
<reference evidence="2 3" key="1">
    <citation type="submission" date="2018-11" db="EMBL/GenBank/DDBJ databases">
        <authorList>
            <person name="Criscuolo A."/>
        </authorList>
    </citation>
    <scope>NUCLEOTIDE SEQUENCE [LARGE SCALE GENOMIC DNA]</scope>
    <source>
        <strain evidence="2">AT11b</strain>
    </source>
</reference>
<organism evidence="2 3">
    <name type="scientific">Arthrobacter ulcerisalmonis</name>
    <dbReference type="NCBI Taxonomy" id="2483813"/>
    <lineage>
        <taxon>Bacteria</taxon>
        <taxon>Bacillati</taxon>
        <taxon>Actinomycetota</taxon>
        <taxon>Actinomycetes</taxon>
        <taxon>Micrococcales</taxon>
        <taxon>Micrococcaceae</taxon>
        <taxon>Arthrobacter</taxon>
    </lineage>
</organism>
<evidence type="ECO:0000313" key="3">
    <source>
        <dbReference type="Proteomes" id="UP000280861"/>
    </source>
</evidence>
<keyword evidence="3" id="KW-1185">Reference proteome</keyword>
<dbReference type="InterPro" id="IPR036291">
    <property type="entry name" value="NAD(P)-bd_dom_sf"/>
</dbReference>